<dbReference type="SMART" id="SM00088">
    <property type="entry name" value="PINT"/>
    <property type="match status" value="1"/>
</dbReference>
<dbReference type="InterPro" id="IPR045135">
    <property type="entry name" value="Rpn7_N"/>
</dbReference>
<evidence type="ECO:0000256" key="2">
    <source>
        <dbReference type="ARBA" id="ARBA00014932"/>
    </source>
</evidence>
<evidence type="ECO:0000313" key="6">
    <source>
        <dbReference type="Proteomes" id="UP000054843"/>
    </source>
</evidence>
<protein>
    <recommendedName>
        <fullName evidence="2">26S proteasome non-ATPase regulatory subunit 6</fullName>
    </recommendedName>
</protein>
<dbReference type="SUPFAM" id="SSF46785">
    <property type="entry name" value="Winged helix' DNA-binding domain"/>
    <property type="match status" value="1"/>
</dbReference>
<dbReference type="EMBL" id="JYDO01000071">
    <property type="protein sequence ID" value="KRZ72874.1"/>
    <property type="molecule type" value="Genomic_DNA"/>
</dbReference>
<dbReference type="GO" id="GO:0005838">
    <property type="term" value="C:proteasome regulatory particle"/>
    <property type="evidence" value="ECO:0007669"/>
    <property type="project" value="TreeGrafter"/>
</dbReference>
<dbReference type="PROSITE" id="PS50250">
    <property type="entry name" value="PCI"/>
    <property type="match status" value="1"/>
</dbReference>
<evidence type="ECO:0000259" key="4">
    <source>
        <dbReference type="PROSITE" id="PS50250"/>
    </source>
</evidence>
<dbReference type="InterPro" id="IPR049549">
    <property type="entry name" value="RPN7_PSMD6_C"/>
</dbReference>
<dbReference type="InterPro" id="IPR019585">
    <property type="entry name" value="Rpn7/CSN1"/>
</dbReference>
<organism evidence="5 6">
    <name type="scientific">Trichinella papuae</name>
    <dbReference type="NCBI Taxonomy" id="268474"/>
    <lineage>
        <taxon>Eukaryota</taxon>
        <taxon>Metazoa</taxon>
        <taxon>Ecdysozoa</taxon>
        <taxon>Nematoda</taxon>
        <taxon>Enoplea</taxon>
        <taxon>Dorylaimia</taxon>
        <taxon>Trichinellida</taxon>
        <taxon>Trichinellidae</taxon>
        <taxon>Trichinella</taxon>
    </lineage>
</organism>
<dbReference type="PANTHER" id="PTHR14145">
    <property type="entry name" value="26S PROTESOME SUBUNIT 6"/>
    <property type="match status" value="1"/>
</dbReference>
<dbReference type="AlphaFoldDB" id="A0A0V1MMJ1"/>
<reference evidence="5 6" key="1">
    <citation type="submission" date="2015-01" db="EMBL/GenBank/DDBJ databases">
        <title>Evolution of Trichinella species and genotypes.</title>
        <authorList>
            <person name="Korhonen P.K."/>
            <person name="Edoardo P."/>
            <person name="Giuseppe L.R."/>
            <person name="Gasser R.B."/>
        </authorList>
    </citation>
    <scope>NUCLEOTIDE SEQUENCE [LARGE SCALE GENOMIC DNA]</scope>
    <source>
        <strain evidence="5">ISS1980</strain>
    </source>
</reference>
<comment type="similarity">
    <text evidence="1">Belongs to the proteasome subunit S10 family.</text>
</comment>
<dbReference type="Pfam" id="PF10602">
    <property type="entry name" value="RPN7"/>
    <property type="match status" value="1"/>
</dbReference>
<dbReference type="InterPro" id="IPR036390">
    <property type="entry name" value="WH_DNA-bd_sf"/>
</dbReference>
<dbReference type="STRING" id="268474.A0A0V1MMJ1"/>
<dbReference type="InterPro" id="IPR000717">
    <property type="entry name" value="PCI_dom"/>
</dbReference>
<proteinExistence type="inferred from homology"/>
<dbReference type="PANTHER" id="PTHR14145:SF1">
    <property type="entry name" value="26S PROTEASOME NON-ATPASE REGULATORY SUBUNIT 6"/>
    <property type="match status" value="1"/>
</dbReference>
<dbReference type="GO" id="GO:0043161">
    <property type="term" value="P:proteasome-mediated ubiquitin-dependent protein catabolic process"/>
    <property type="evidence" value="ECO:0007669"/>
    <property type="project" value="TreeGrafter"/>
</dbReference>
<dbReference type="Pfam" id="PF01399">
    <property type="entry name" value="PCI"/>
    <property type="match status" value="1"/>
</dbReference>
<evidence type="ECO:0000313" key="5">
    <source>
        <dbReference type="EMBL" id="KRZ72874.1"/>
    </source>
</evidence>
<sequence length="478" mass="55972">MIPKKCAERNNKERLQPAMERFNQRKPLFLRTTVVLYSSTSLILRQILKLFVFSWLFSMSFVTVLEESQKAEIVINPDLSIAQYQFLLCHTEYDPKKKIEVKEKLMEAITKNEMGKYYEYVSKVLGIPVNKELMERLTKQNKEKLEKFEADIIDAEKSQGESEVRDAWLKKAEYLSQIGDRDASLKALSYTYDRTVGVGKQIDIIFHQIRIGFFYMNHTLIKEKFQEVHKLIEQGGDWDRKNRLKAYEGYYALAIRDFKKAASLLLDAVCTFTSYELITYETLVFYTVVAAMLGNFIVGDLLTLNLKENTFHIIKSILALSRNELRDKVVNSAEIREQLYSQQDLRRYLHSLYECDYAGFFSCLADLETRMKFDRILAPHYTHYCRMMRAKAYQQLLSSYRSLTLRYMGEAFGVSPQFMDKELHYFISSGHLTCKIDRVRGVVETNQVNSRNVQYAALIRDGDVLLNRIQKLSRVFNN</sequence>
<gene>
    <name evidence="5" type="primary">Psmd6</name>
    <name evidence="5" type="ORF">T10_1602</name>
</gene>
<accession>A0A0V1MMJ1</accession>
<name>A0A0V1MMJ1_9BILA</name>
<evidence type="ECO:0000256" key="1">
    <source>
        <dbReference type="ARBA" id="ARBA00005717"/>
    </source>
</evidence>
<dbReference type="Gene3D" id="1.25.40.570">
    <property type="match status" value="2"/>
</dbReference>
<comment type="caution">
    <text evidence="5">The sequence shown here is derived from an EMBL/GenBank/DDBJ whole genome shotgun (WGS) entry which is preliminary data.</text>
</comment>
<evidence type="ECO:0000256" key="3">
    <source>
        <dbReference type="ARBA" id="ARBA00022942"/>
    </source>
</evidence>
<keyword evidence="3 5" id="KW-0647">Proteasome</keyword>
<dbReference type="Pfam" id="PF21154">
    <property type="entry name" value="RPN7_PSMD6_C"/>
    <property type="match status" value="1"/>
</dbReference>
<keyword evidence="6" id="KW-1185">Reference proteome</keyword>
<feature type="domain" description="PCI" evidence="4">
    <location>
        <begin position="257"/>
        <end position="450"/>
    </location>
</feature>
<dbReference type="Proteomes" id="UP000054843">
    <property type="component" value="Unassembled WGS sequence"/>
</dbReference>